<keyword evidence="1" id="KW-0812">Transmembrane</keyword>
<feature type="transmembrane region" description="Helical" evidence="1">
    <location>
        <begin position="72"/>
        <end position="90"/>
    </location>
</feature>
<evidence type="ECO:0000313" key="2">
    <source>
        <dbReference type="EMBL" id="HIU36300.1"/>
    </source>
</evidence>
<dbReference type="Proteomes" id="UP000824071">
    <property type="component" value="Unassembled WGS sequence"/>
</dbReference>
<gene>
    <name evidence="2" type="ORF">IAC53_06845</name>
</gene>
<dbReference type="EMBL" id="DVMW01000039">
    <property type="protein sequence ID" value="HIU36300.1"/>
    <property type="molecule type" value="Genomic_DNA"/>
</dbReference>
<reference evidence="2" key="2">
    <citation type="journal article" date="2021" name="PeerJ">
        <title>Extensive microbial diversity within the chicken gut microbiome revealed by metagenomics and culture.</title>
        <authorList>
            <person name="Gilroy R."/>
            <person name="Ravi A."/>
            <person name="Getino M."/>
            <person name="Pursley I."/>
            <person name="Horton D.L."/>
            <person name="Alikhan N.F."/>
            <person name="Baker D."/>
            <person name="Gharbi K."/>
            <person name="Hall N."/>
            <person name="Watson M."/>
            <person name="Adriaenssens E.M."/>
            <person name="Foster-Nyarko E."/>
            <person name="Jarju S."/>
            <person name="Secka A."/>
            <person name="Antonio M."/>
            <person name="Oren A."/>
            <person name="Chaudhuri R.R."/>
            <person name="La Ragione R."/>
            <person name="Hildebrand F."/>
            <person name="Pallen M.J."/>
        </authorList>
    </citation>
    <scope>NUCLEOTIDE SEQUENCE</scope>
    <source>
        <strain evidence="2">ChiGjej1B1-19959</strain>
    </source>
</reference>
<name>A0A9D1IG63_9FIRM</name>
<dbReference type="AlphaFoldDB" id="A0A9D1IG63"/>
<sequence>MFCRNCGAELQNGVCPACGYREPSAPAEPAAAPQGAEPNPAGQPAPGYVPPAAQPYAYAQGAVPPVVDKKSAGLNVLSFFFPLVGLILYLTTKSEKPVRAKSMGKSALAGFLVGLVVTIASYALLFWVGYRAYQDGALDDLTIDGEQVIVDGEPVSGGLFDDAQTSANDGAAGGGAANDTAFSWSGVTLLVDGTELSLPCSYAEFTQRTGYAVEPDEASALEELLGENSTTTPIDAQDARGREIEIKLFNPDAGSKLAKDCLVVGIVTDRSFDDPYADIVFPGGVCVGGAYDLEALRAVYGQEESSFASDSGAYTSVLWRDAANPYNVFRVYSADAATIYEIELCLYPAA</sequence>
<feature type="transmembrane region" description="Helical" evidence="1">
    <location>
        <begin position="111"/>
        <end position="130"/>
    </location>
</feature>
<evidence type="ECO:0000313" key="3">
    <source>
        <dbReference type="Proteomes" id="UP000824071"/>
    </source>
</evidence>
<organism evidence="2 3">
    <name type="scientific">Candidatus Fimenecus excrementigallinarum</name>
    <dbReference type="NCBI Taxonomy" id="2840816"/>
    <lineage>
        <taxon>Bacteria</taxon>
        <taxon>Bacillati</taxon>
        <taxon>Bacillota</taxon>
        <taxon>Clostridia</taxon>
        <taxon>Candidatus Fimenecus</taxon>
    </lineage>
</organism>
<evidence type="ECO:0000256" key="1">
    <source>
        <dbReference type="SAM" id="Phobius"/>
    </source>
</evidence>
<protein>
    <submittedName>
        <fullName evidence="2">Zinc ribbon domain-containing protein</fullName>
    </submittedName>
</protein>
<keyword evidence="1" id="KW-1133">Transmembrane helix</keyword>
<accession>A0A9D1IG63</accession>
<comment type="caution">
    <text evidence="2">The sequence shown here is derived from an EMBL/GenBank/DDBJ whole genome shotgun (WGS) entry which is preliminary data.</text>
</comment>
<keyword evidence="1" id="KW-0472">Membrane</keyword>
<reference evidence="2" key="1">
    <citation type="submission" date="2020-10" db="EMBL/GenBank/DDBJ databases">
        <authorList>
            <person name="Gilroy R."/>
        </authorList>
    </citation>
    <scope>NUCLEOTIDE SEQUENCE</scope>
    <source>
        <strain evidence="2">ChiGjej1B1-19959</strain>
    </source>
</reference>
<proteinExistence type="predicted"/>